<protein>
    <recommendedName>
        <fullName evidence="3">DNA-binding protein</fullName>
    </recommendedName>
</protein>
<accession>A0A644WV65</accession>
<proteinExistence type="predicted"/>
<keyword evidence="1" id="KW-0472">Membrane</keyword>
<feature type="transmembrane region" description="Helical" evidence="1">
    <location>
        <begin position="137"/>
        <end position="158"/>
    </location>
</feature>
<organism evidence="2">
    <name type="scientific">bioreactor metagenome</name>
    <dbReference type="NCBI Taxonomy" id="1076179"/>
    <lineage>
        <taxon>unclassified sequences</taxon>
        <taxon>metagenomes</taxon>
        <taxon>ecological metagenomes</taxon>
    </lineage>
</organism>
<evidence type="ECO:0000313" key="2">
    <source>
        <dbReference type="EMBL" id="MPM05964.1"/>
    </source>
</evidence>
<dbReference type="EMBL" id="VSSQ01001182">
    <property type="protein sequence ID" value="MPM05964.1"/>
    <property type="molecule type" value="Genomic_DNA"/>
</dbReference>
<sequence>MKAIKIGAALALLFLLLPLTVSALGDFVSSTELIEEAAGWNGKTVRYCGEAVGDILYRGDYAWINLSDGANTISCFVPASEAKKITLLGRYGTVGDTVELTGTFHRDCPEHGGDLDIHADVLSVTARGRTVGNNPSAALVISAGVLFLCAFAGVVLVIRKKT</sequence>
<keyword evidence="1" id="KW-1133">Transmembrane helix</keyword>
<dbReference type="AlphaFoldDB" id="A0A644WV65"/>
<comment type="caution">
    <text evidence="2">The sequence shown here is derived from an EMBL/GenBank/DDBJ whole genome shotgun (WGS) entry which is preliminary data.</text>
</comment>
<keyword evidence="1" id="KW-0812">Transmembrane</keyword>
<evidence type="ECO:0000256" key="1">
    <source>
        <dbReference type="SAM" id="Phobius"/>
    </source>
</evidence>
<evidence type="ECO:0008006" key="3">
    <source>
        <dbReference type="Google" id="ProtNLM"/>
    </source>
</evidence>
<name>A0A644WV65_9ZZZZ</name>
<gene>
    <name evidence="2" type="ORF">SDC9_52259</name>
</gene>
<reference evidence="2" key="1">
    <citation type="submission" date="2019-08" db="EMBL/GenBank/DDBJ databases">
        <authorList>
            <person name="Kucharzyk K."/>
            <person name="Murdoch R.W."/>
            <person name="Higgins S."/>
            <person name="Loffler F."/>
        </authorList>
    </citation>
    <scope>NUCLEOTIDE SEQUENCE</scope>
</reference>